<dbReference type="EMBL" id="BOMG01000055">
    <property type="protein sequence ID" value="GID55983.1"/>
    <property type="molecule type" value="Genomic_DNA"/>
</dbReference>
<organism evidence="1 2">
    <name type="scientific">Actinoplanes couchii</name>
    <dbReference type="NCBI Taxonomy" id="403638"/>
    <lineage>
        <taxon>Bacteria</taxon>
        <taxon>Bacillati</taxon>
        <taxon>Actinomycetota</taxon>
        <taxon>Actinomycetes</taxon>
        <taxon>Micromonosporales</taxon>
        <taxon>Micromonosporaceae</taxon>
        <taxon>Actinoplanes</taxon>
    </lineage>
</organism>
<keyword evidence="2" id="KW-1185">Reference proteome</keyword>
<accession>A0ABQ3XC00</accession>
<evidence type="ECO:0000313" key="2">
    <source>
        <dbReference type="Proteomes" id="UP000612282"/>
    </source>
</evidence>
<name>A0ABQ3XC00_9ACTN</name>
<proteinExistence type="predicted"/>
<dbReference type="Proteomes" id="UP000612282">
    <property type="component" value="Unassembled WGS sequence"/>
</dbReference>
<gene>
    <name evidence="1" type="ORF">Aco03nite_043870</name>
</gene>
<sequence>MLPISSFGIGVRPVGGRWGGMTDVIGTGWVAPGSGGWMVVMNQVFTRYRNFRI</sequence>
<reference evidence="1 2" key="1">
    <citation type="submission" date="2021-01" db="EMBL/GenBank/DDBJ databases">
        <title>Whole genome shotgun sequence of Actinoplanes couchii NBRC 106145.</title>
        <authorList>
            <person name="Komaki H."/>
            <person name="Tamura T."/>
        </authorList>
    </citation>
    <scope>NUCLEOTIDE SEQUENCE [LARGE SCALE GENOMIC DNA]</scope>
    <source>
        <strain evidence="1 2">NBRC 106145</strain>
    </source>
</reference>
<protein>
    <submittedName>
        <fullName evidence="1">Uncharacterized protein</fullName>
    </submittedName>
</protein>
<comment type="caution">
    <text evidence="1">The sequence shown here is derived from an EMBL/GenBank/DDBJ whole genome shotgun (WGS) entry which is preliminary data.</text>
</comment>
<evidence type="ECO:0000313" key="1">
    <source>
        <dbReference type="EMBL" id="GID55983.1"/>
    </source>
</evidence>